<proteinExistence type="predicted"/>
<evidence type="ECO:0000256" key="1">
    <source>
        <dbReference type="SAM" id="MobiDB-lite"/>
    </source>
</evidence>
<feature type="compositionally biased region" description="Basic and acidic residues" evidence="1">
    <location>
        <begin position="183"/>
        <end position="195"/>
    </location>
</feature>
<feature type="chain" id="PRO_5013157011" evidence="2">
    <location>
        <begin position="23"/>
        <end position="195"/>
    </location>
</feature>
<accession>A0A1Q3EA86</accession>
<dbReference type="AlphaFoldDB" id="A0A1Q3EA86"/>
<sequence length="195" mass="21177">MHFRITTYLIIMGLAAQCTVNAVIVPVRNSKKTNPTPTAPTAPTNANATSEEISVGISEEKEATVVDSNPAEILWSHEIHPNYMYPPTPFDSTAAEETDNLVNKMLEEHTQHVTARRSPDSPRFIGNPEFLSIKIISAVKVGRVMCPCHATLRVDHNKDSIFMDVSAIKQGQQTAVRNGEGTEGGRGEGKGHSTG</sequence>
<dbReference type="EMBL" id="BDGU01000180">
    <property type="protein sequence ID" value="GAW04136.1"/>
    <property type="molecule type" value="Genomic_DNA"/>
</dbReference>
<evidence type="ECO:0000313" key="3">
    <source>
        <dbReference type="EMBL" id="GAW04136.1"/>
    </source>
</evidence>
<organism evidence="3 4">
    <name type="scientific">Lentinula edodes</name>
    <name type="common">Shiitake mushroom</name>
    <name type="synonym">Lentinus edodes</name>
    <dbReference type="NCBI Taxonomy" id="5353"/>
    <lineage>
        <taxon>Eukaryota</taxon>
        <taxon>Fungi</taxon>
        <taxon>Dikarya</taxon>
        <taxon>Basidiomycota</taxon>
        <taxon>Agaricomycotina</taxon>
        <taxon>Agaricomycetes</taxon>
        <taxon>Agaricomycetidae</taxon>
        <taxon>Agaricales</taxon>
        <taxon>Marasmiineae</taxon>
        <taxon>Omphalotaceae</taxon>
        <taxon>Lentinula</taxon>
    </lineage>
</organism>
<evidence type="ECO:0000313" key="4">
    <source>
        <dbReference type="Proteomes" id="UP000188533"/>
    </source>
</evidence>
<protein>
    <submittedName>
        <fullName evidence="3">Uncharacterized protein</fullName>
    </submittedName>
</protein>
<feature type="region of interest" description="Disordered" evidence="1">
    <location>
        <begin position="172"/>
        <end position="195"/>
    </location>
</feature>
<feature type="signal peptide" evidence="2">
    <location>
        <begin position="1"/>
        <end position="22"/>
    </location>
</feature>
<reference evidence="3 4" key="1">
    <citation type="submission" date="2016-08" db="EMBL/GenBank/DDBJ databases">
        <authorList>
            <consortium name="Lentinula edodes genome sequencing consortium"/>
            <person name="Sakamoto Y."/>
            <person name="Nakade K."/>
            <person name="Sato S."/>
            <person name="Yoshida Y."/>
            <person name="Miyazaki K."/>
            <person name="Natsume S."/>
            <person name="Konno N."/>
        </authorList>
    </citation>
    <scope>NUCLEOTIDE SEQUENCE [LARGE SCALE GENOMIC DNA]</scope>
    <source>
        <strain evidence="3 4">NBRC 111202</strain>
    </source>
</reference>
<comment type="caution">
    <text evidence="3">The sequence shown here is derived from an EMBL/GenBank/DDBJ whole genome shotgun (WGS) entry which is preliminary data.</text>
</comment>
<keyword evidence="4" id="KW-1185">Reference proteome</keyword>
<name>A0A1Q3EA86_LENED</name>
<evidence type="ECO:0000256" key="2">
    <source>
        <dbReference type="SAM" id="SignalP"/>
    </source>
</evidence>
<dbReference type="Proteomes" id="UP000188533">
    <property type="component" value="Unassembled WGS sequence"/>
</dbReference>
<reference evidence="3 4" key="2">
    <citation type="submission" date="2017-02" db="EMBL/GenBank/DDBJ databases">
        <title>A genome survey and senescence transcriptome analysis in Lentinula edodes.</title>
        <authorList>
            <person name="Sakamoto Y."/>
            <person name="Nakade K."/>
            <person name="Sato S."/>
            <person name="Yoshida Y."/>
            <person name="Miyazaki K."/>
            <person name="Natsume S."/>
            <person name="Konno N."/>
        </authorList>
    </citation>
    <scope>NUCLEOTIDE SEQUENCE [LARGE SCALE GENOMIC DNA]</scope>
    <source>
        <strain evidence="3 4">NBRC 111202</strain>
    </source>
</reference>
<gene>
    <name evidence="3" type="ORF">LENED_005908</name>
</gene>
<keyword evidence="2" id="KW-0732">Signal</keyword>
<feature type="compositionally biased region" description="Low complexity" evidence="1">
    <location>
        <begin position="33"/>
        <end position="49"/>
    </location>
</feature>
<feature type="region of interest" description="Disordered" evidence="1">
    <location>
        <begin position="30"/>
        <end position="49"/>
    </location>
</feature>